<dbReference type="InterPro" id="IPR043502">
    <property type="entry name" value="DNA/RNA_pol_sf"/>
</dbReference>
<dbReference type="CDD" id="cd01651">
    <property type="entry name" value="RT_G2_intron"/>
    <property type="match status" value="1"/>
</dbReference>
<dbReference type="NCBIfam" id="TIGR04416">
    <property type="entry name" value="group_II_RT_mat"/>
    <property type="match status" value="1"/>
</dbReference>
<keyword evidence="3" id="KW-0695">RNA-directed DNA polymerase</keyword>
<dbReference type="Proteomes" id="UP000567293">
    <property type="component" value="Unassembled WGS sequence"/>
</dbReference>
<dbReference type="PANTHER" id="PTHR34047:SF8">
    <property type="entry name" value="PROTEIN YKFC"/>
    <property type="match status" value="1"/>
</dbReference>
<evidence type="ECO:0000259" key="2">
    <source>
        <dbReference type="PROSITE" id="PS50878"/>
    </source>
</evidence>
<accession>A0A7V8NNU4</accession>
<comment type="similarity">
    <text evidence="1">Belongs to the bacterial reverse transcriptase family.</text>
</comment>
<reference evidence="3" key="1">
    <citation type="submission" date="2020-06" db="EMBL/GenBank/DDBJ databases">
        <title>Legume-microbial interactions unlock mineral nutrients during tropical forest succession.</title>
        <authorList>
            <person name="Epihov D.Z."/>
        </authorList>
    </citation>
    <scope>NUCLEOTIDE SEQUENCE [LARGE SCALE GENOMIC DNA]</scope>
    <source>
        <strain evidence="3">Pan2503</strain>
    </source>
</reference>
<dbReference type="EC" id="2.7.7.49" evidence="3"/>
<evidence type="ECO:0000256" key="1">
    <source>
        <dbReference type="ARBA" id="ARBA00034120"/>
    </source>
</evidence>
<proteinExistence type="inferred from homology"/>
<keyword evidence="3" id="KW-0548">Nucleotidyltransferase</keyword>
<keyword evidence="3" id="KW-0808">Transferase</keyword>
<dbReference type="InterPro" id="IPR030931">
    <property type="entry name" value="Group_II_RT_mat"/>
</dbReference>
<evidence type="ECO:0000313" key="3">
    <source>
        <dbReference type="EMBL" id="MBA0084666.1"/>
    </source>
</evidence>
<gene>
    <name evidence="3" type="primary">ltrA</name>
    <name evidence="3" type="ORF">HRJ53_06705</name>
</gene>
<dbReference type="EMBL" id="JACDQQ010000656">
    <property type="protein sequence ID" value="MBA0084666.1"/>
    <property type="molecule type" value="Genomic_DNA"/>
</dbReference>
<keyword evidence="4" id="KW-1185">Reference proteome</keyword>
<dbReference type="InterPro" id="IPR000477">
    <property type="entry name" value="RT_dom"/>
</dbReference>
<dbReference type="PROSITE" id="PS50878">
    <property type="entry name" value="RT_POL"/>
    <property type="match status" value="1"/>
</dbReference>
<evidence type="ECO:0000313" key="4">
    <source>
        <dbReference type="Proteomes" id="UP000567293"/>
    </source>
</evidence>
<feature type="non-terminal residue" evidence="3">
    <location>
        <position position="346"/>
    </location>
</feature>
<dbReference type="PANTHER" id="PTHR34047">
    <property type="entry name" value="NUCLEAR INTRON MATURASE 1, MITOCHONDRIAL-RELATED"/>
    <property type="match status" value="1"/>
</dbReference>
<organism evidence="3 4">
    <name type="scientific">Candidatus Acidiferrum panamense</name>
    <dbReference type="NCBI Taxonomy" id="2741543"/>
    <lineage>
        <taxon>Bacteria</taxon>
        <taxon>Pseudomonadati</taxon>
        <taxon>Acidobacteriota</taxon>
        <taxon>Terriglobia</taxon>
        <taxon>Candidatus Acidiferrales</taxon>
        <taxon>Candidatus Acidiferrum</taxon>
    </lineage>
</organism>
<dbReference type="GO" id="GO:0003964">
    <property type="term" value="F:RNA-directed DNA polymerase activity"/>
    <property type="evidence" value="ECO:0007669"/>
    <property type="project" value="UniProtKB-KW"/>
</dbReference>
<protein>
    <submittedName>
        <fullName evidence="3">Group II intron reverse transcriptase/maturase</fullName>
        <ecNumber evidence="3">2.7.7.49</ecNumber>
    </submittedName>
</protein>
<sequence length="346" mass="39848">MPETANTPKEKVRELQRKLYVCAKRSRTRRFHALYDRIYRSDVLWEAWRRVRSNRGAAGIDGETIQAIEQRGVEEFLAEIDAALRAGRYRPSAVKRRYIPKADGKQRPLGIPTVRDRVVQMAAKLVIEPIFEADFQPCSYGFRPKKSATQALEAIRVAGNQGYNFVVDADIQAYFDSIPREILMELVKERISDRRVVKLIRQWLEAGVMEDGTVRETLAGTPQGGVISPLLANLYLNQLDRIWAARCGQLGILIRYADDYVAMCRTESAAREGLRRIGWVMNRLGLTLHPAKTRLVDLRGGKESFVFLGCTIRKKRSIQRNPRRHFMQRWPSPKATKKLRERVREI</sequence>
<name>A0A7V8NNU4_9BACT</name>
<feature type="domain" description="Reverse transcriptase" evidence="2">
    <location>
        <begin position="80"/>
        <end position="312"/>
    </location>
</feature>
<dbReference type="InterPro" id="IPR051083">
    <property type="entry name" value="GrpII_Intron_Splice-Mob/Def"/>
</dbReference>
<dbReference type="AlphaFoldDB" id="A0A7V8NNU4"/>
<dbReference type="SUPFAM" id="SSF56672">
    <property type="entry name" value="DNA/RNA polymerases"/>
    <property type="match status" value="1"/>
</dbReference>
<dbReference type="Pfam" id="PF00078">
    <property type="entry name" value="RVT_1"/>
    <property type="match status" value="1"/>
</dbReference>
<comment type="caution">
    <text evidence="3">The sequence shown here is derived from an EMBL/GenBank/DDBJ whole genome shotgun (WGS) entry which is preliminary data.</text>
</comment>